<name>A0ABN8S5U1_9CNID</name>
<accession>A0ABN8S5U1</accession>
<evidence type="ECO:0000313" key="2">
    <source>
        <dbReference type="EMBL" id="CAH3186400.1"/>
    </source>
</evidence>
<keyword evidence="3" id="KW-1185">Reference proteome</keyword>
<dbReference type="Proteomes" id="UP001159427">
    <property type="component" value="Unassembled WGS sequence"/>
</dbReference>
<comment type="caution">
    <text evidence="2">The sequence shown here is derived from an EMBL/GenBank/DDBJ whole genome shotgun (WGS) entry which is preliminary data.</text>
</comment>
<organism evidence="2 3">
    <name type="scientific">Porites evermanni</name>
    <dbReference type="NCBI Taxonomy" id="104178"/>
    <lineage>
        <taxon>Eukaryota</taxon>
        <taxon>Metazoa</taxon>
        <taxon>Cnidaria</taxon>
        <taxon>Anthozoa</taxon>
        <taxon>Hexacorallia</taxon>
        <taxon>Scleractinia</taxon>
        <taxon>Fungiina</taxon>
        <taxon>Poritidae</taxon>
        <taxon>Porites</taxon>
    </lineage>
</organism>
<evidence type="ECO:0000256" key="1">
    <source>
        <dbReference type="SAM" id="MobiDB-lite"/>
    </source>
</evidence>
<sequence length="166" mass="19404">MEGKSFEVNVFVDKKSLLNFLLRRKSCEEKPSENIDGKSCSKERIRTERPKEPLDSARGRVHLYSSRDIERATDGRKEYYKFWNSKAREPCSDPHFNDYRKQELHAVIDTAWQIRLCEMLTAKVEAELQNMPESKPGSRNKTVTKNIKGVKEAKQMANELNLQIRQ</sequence>
<evidence type="ECO:0000313" key="3">
    <source>
        <dbReference type="Proteomes" id="UP001159427"/>
    </source>
</evidence>
<reference evidence="2 3" key="1">
    <citation type="submission" date="2022-05" db="EMBL/GenBank/DDBJ databases">
        <authorList>
            <consortium name="Genoscope - CEA"/>
            <person name="William W."/>
        </authorList>
    </citation>
    <scope>NUCLEOTIDE SEQUENCE [LARGE SCALE GENOMIC DNA]</scope>
</reference>
<gene>
    <name evidence="2" type="ORF">PEVE_00016853</name>
</gene>
<protein>
    <submittedName>
        <fullName evidence="2">Uncharacterized protein</fullName>
    </submittedName>
</protein>
<feature type="region of interest" description="Disordered" evidence="1">
    <location>
        <begin position="31"/>
        <end position="53"/>
    </location>
</feature>
<proteinExistence type="predicted"/>
<dbReference type="EMBL" id="CALNXI010002332">
    <property type="protein sequence ID" value="CAH3186400.1"/>
    <property type="molecule type" value="Genomic_DNA"/>
</dbReference>